<comment type="function">
    <text evidence="1">Forms the portal vertex of the capsid. This portal plays critical roles in head assembly, genome packaging, neck/tail attachment, and genome ejection. The portal protein multimerizes as a single ring-shaped homododecamer arranged around a central channel. Binds to the terminase subunits to form the packaging machine.</text>
</comment>
<dbReference type="Proteomes" id="UP000032135">
    <property type="component" value="Segment"/>
</dbReference>
<dbReference type="GO" id="GO:0019028">
    <property type="term" value="C:viral capsid"/>
    <property type="evidence" value="ECO:0007669"/>
    <property type="project" value="UniProtKB-UniRule"/>
</dbReference>
<keyword evidence="1" id="KW-0167">Capsid protein</keyword>
<keyword evidence="1" id="KW-1160">Virus entry into host cell</keyword>
<dbReference type="EMBL" id="KP211958">
    <property type="protein sequence ID" value="AJK27559.1"/>
    <property type="molecule type" value="Genomic_DNA"/>
</dbReference>
<keyword evidence="1" id="KW-0231">Viral genome packaging</keyword>
<keyword evidence="1" id="KW-1171">Viral genome ejection through host cell envelope</keyword>
<keyword evidence="1" id="KW-0946">Virion</keyword>
<comment type="subcellular location">
    <subcellularLocation>
        <location evidence="1">Virion</location>
    </subcellularLocation>
    <text evidence="1">Located at a unique 5-fold vertex of the icosahedral capsid.</text>
</comment>
<keyword evidence="4" id="KW-1185">Reference proteome</keyword>
<dbReference type="GO" id="GO:0099000">
    <property type="term" value="P:symbiont genome ejection through host cell envelope, contractile tail mechanism"/>
    <property type="evidence" value="ECO:0007669"/>
    <property type="project" value="UniProtKB-UniRule"/>
</dbReference>
<gene>
    <name evidence="3" type="ORF">PTIM40_132</name>
</gene>
<sequence>MAQLFGYSLDRKKKGSSQAKGPSFVRKDSEDAAEPIVAGGYFGQYVDFGDKESSKGTEMDLIGRYREMSLHPEADAAINDVVNEAIAGELDDHPIDIELSNLQVSDSMKKRIREEFENVLSLLDFDRRAYDIFRRWYIDGRLFYHKMINPDNPAEGITELRYIDPRKIKKVVEFDRGRGGSGLANGPGDPTGESLVPKSLEYYIYAPKGLRGFENKGVKIAPDAICYVHSGKRDMNRNIVLSHLHKAIKALNQLRMIEDSLVIYRLSRAPERRIFYIDVGNLPKQKAEQYLREVMSRYRNKLVYNADTGEIRDDKKFMSMLEDFWLPRREGGRGTEISTLPGGQNLGELEDVKYFQKKLYRALNVPESRLESDNSFNIGRSAEITRDEVKFQKFIVRLRKRFSDLFNDLLKTQLVLKGVITLEDWDVMKEHIQYDYVADNYFSELKQQEILNERLALLQQMDPYAGKYFSLEYLRRQILRQTEAEFNEIDKQMKKEIDSGQLIDPMAMQQLELAQMEMSLQPPEPDPAEQGIDPADYEQGNI</sequence>
<comment type="subunit">
    <text evidence="1">Homododecamer. Interacts with the large terminase subunit. Interacts with the major capsid protein. Interacts with the capsid vertex protein.</text>
</comment>
<dbReference type="HAMAP" id="MF_04114">
    <property type="entry name" value="PORTAL_T4"/>
    <property type="match status" value="1"/>
</dbReference>
<name>A0A0C5AE98_9CAUD</name>
<evidence type="ECO:0000256" key="1">
    <source>
        <dbReference type="HAMAP-Rule" id="MF_04114"/>
    </source>
</evidence>
<dbReference type="Pfam" id="PF07230">
    <property type="entry name" value="Portal_T4"/>
    <property type="match status" value="1"/>
</dbReference>
<dbReference type="KEGG" id="vg:26516677"/>
<comment type="similarity">
    <text evidence="1">Belongs to the Tevenvirinae portal protein family.</text>
</comment>
<protein>
    <recommendedName>
        <fullName evidence="1">Portal protein</fullName>
    </recommendedName>
    <alternativeName>
        <fullName evidence="1">gp20</fullName>
    </alternativeName>
</protein>
<dbReference type="GeneID" id="26516677"/>
<dbReference type="GO" id="GO:0019072">
    <property type="term" value="P:viral genome packaging"/>
    <property type="evidence" value="ECO:0007669"/>
    <property type="project" value="UniProtKB-UniRule"/>
</dbReference>
<dbReference type="GO" id="GO:0019076">
    <property type="term" value="P:viral release from host cell"/>
    <property type="evidence" value="ECO:0007669"/>
    <property type="project" value="UniProtKB-UniRule"/>
</dbReference>
<dbReference type="InterPro" id="IPR010823">
    <property type="entry name" value="Portal_Gp20"/>
</dbReference>
<evidence type="ECO:0000313" key="3">
    <source>
        <dbReference type="EMBL" id="AJK27559.1"/>
    </source>
</evidence>
<evidence type="ECO:0000256" key="2">
    <source>
        <dbReference type="SAM" id="MobiDB-lite"/>
    </source>
</evidence>
<keyword evidence="1" id="KW-1188">Viral release from host cell</keyword>
<organism evidence="3 4">
    <name type="scientific">Cyanophage P-TIM40</name>
    <dbReference type="NCBI Taxonomy" id="1589733"/>
    <lineage>
        <taxon>Viruses</taxon>
        <taxon>Duplodnaviria</taxon>
        <taxon>Heunggongvirae</taxon>
        <taxon>Uroviricota</taxon>
        <taxon>Caudoviricetes</taxon>
        <taxon>Pantevenvirales</taxon>
        <taxon>Kyanoviridae</taxon>
        <taxon>Libanvirus</taxon>
        <taxon>Libanvirus ptim40</taxon>
    </lineage>
</organism>
<dbReference type="RefSeq" id="YP_009188207.1">
    <property type="nucleotide sequence ID" value="NC_028663.1"/>
</dbReference>
<keyword evidence="1" id="KW-0118">Viral capsid assembly</keyword>
<keyword evidence="1" id="KW-1242">Viral contractile tail ejection system</keyword>
<feature type="region of interest" description="Disordered" evidence="2">
    <location>
        <begin position="519"/>
        <end position="542"/>
    </location>
</feature>
<keyword evidence="1" id="KW-1162">Viral penetration into host cytoplasm</keyword>
<feature type="region of interest" description="Disordered" evidence="2">
    <location>
        <begin position="1"/>
        <end position="29"/>
    </location>
</feature>
<evidence type="ECO:0000313" key="4">
    <source>
        <dbReference type="Proteomes" id="UP000032135"/>
    </source>
</evidence>
<reference evidence="3 4" key="1">
    <citation type="submission" date="2014-11" db="EMBL/GenBank/DDBJ databases">
        <authorList>
            <person name="Fedida A."/>
            <person name="Lindell D."/>
        </authorList>
    </citation>
    <scope>NUCLEOTIDE SEQUENCE [LARGE SCALE GENOMIC DNA]</scope>
</reference>
<accession>A0A0C5AE98</accession>
<proteinExistence type="inferred from homology"/>
<dbReference type="OrthoDB" id="2332at10239"/>